<protein>
    <recommendedName>
        <fullName evidence="5">Peptidase family M23</fullName>
    </recommendedName>
</protein>
<dbReference type="Pfam" id="PF26483">
    <property type="entry name" value="DUF8155_C"/>
    <property type="match status" value="1"/>
</dbReference>
<dbReference type="InterPro" id="IPR058817">
    <property type="entry name" value="DUF8155_C"/>
</dbReference>
<dbReference type="RefSeq" id="WP_379818456.1">
    <property type="nucleotide sequence ID" value="NZ_JBHUDH010000093.1"/>
</dbReference>
<dbReference type="AlphaFoldDB" id="A0ABD6B697"/>
<dbReference type="Proteomes" id="UP001597111">
    <property type="component" value="Unassembled WGS sequence"/>
</dbReference>
<sequence length="309" mass="32046">MPADQAASEAPVPLPDALLARYARFSCYNSPYPAHDRGCAVDLYPDDGTAPAPLPGEVLDTRTVACPDRPYAVDHDHLIVLDVADDWAGGRGSDLLARILHVDPAVSSGEWIDAGDSLGETVRSGFFGRWVDDHLHLGFRPADVNPYRASGSLPVVPDVPITGAPWDGTGTVVETGQTFVRLDAPAHPDPGCWATIAADDGTPLDGGLAHYSGGGAYGVDGRPEGSLSLLGSEVGTATPRDGGGADVDWGDVAIEVRGTDRTERATGLSLFAATGAFGAKIVFHEGHGFAVGDEVRASIESADASIRLG</sequence>
<evidence type="ECO:0000313" key="4">
    <source>
        <dbReference type="Proteomes" id="UP001597111"/>
    </source>
</evidence>
<name>A0ABD6B697_9EURY</name>
<feature type="domain" description="DUF8155" evidence="2">
    <location>
        <begin position="164"/>
        <end position="300"/>
    </location>
</feature>
<evidence type="ECO:0000259" key="1">
    <source>
        <dbReference type="Pfam" id="PF26482"/>
    </source>
</evidence>
<comment type="caution">
    <text evidence="3">The sequence shown here is derived from an EMBL/GenBank/DDBJ whole genome shotgun (WGS) entry which is preliminary data.</text>
</comment>
<feature type="domain" description="DUF8155" evidence="1">
    <location>
        <begin position="14"/>
        <end position="155"/>
    </location>
</feature>
<evidence type="ECO:0000259" key="2">
    <source>
        <dbReference type="Pfam" id="PF26483"/>
    </source>
</evidence>
<gene>
    <name evidence="3" type="ORF">ACFR9S_09015</name>
</gene>
<proteinExistence type="predicted"/>
<organism evidence="3 4">
    <name type="scientific">Halolamina salina</name>
    <dbReference type="NCBI Taxonomy" id="1220023"/>
    <lineage>
        <taxon>Archaea</taxon>
        <taxon>Methanobacteriati</taxon>
        <taxon>Methanobacteriota</taxon>
        <taxon>Stenosarchaea group</taxon>
        <taxon>Halobacteria</taxon>
        <taxon>Halobacteriales</taxon>
        <taxon>Haloferacaceae</taxon>
    </lineage>
</organism>
<dbReference type="EMBL" id="JBHUDH010000093">
    <property type="protein sequence ID" value="MFD1526435.1"/>
    <property type="molecule type" value="Genomic_DNA"/>
</dbReference>
<evidence type="ECO:0008006" key="5">
    <source>
        <dbReference type="Google" id="ProtNLM"/>
    </source>
</evidence>
<dbReference type="Pfam" id="PF26482">
    <property type="entry name" value="DUF8155"/>
    <property type="match status" value="1"/>
</dbReference>
<evidence type="ECO:0000313" key="3">
    <source>
        <dbReference type="EMBL" id="MFD1526435.1"/>
    </source>
</evidence>
<accession>A0ABD6B697</accession>
<dbReference type="InterPro" id="IPR058468">
    <property type="entry name" value="DUF8155_N"/>
</dbReference>
<keyword evidence="4" id="KW-1185">Reference proteome</keyword>
<reference evidence="3 4" key="1">
    <citation type="journal article" date="2019" name="Int. J. Syst. Evol. Microbiol.">
        <title>The Global Catalogue of Microorganisms (GCM) 10K type strain sequencing project: providing services to taxonomists for standard genome sequencing and annotation.</title>
        <authorList>
            <consortium name="The Broad Institute Genomics Platform"/>
            <consortium name="The Broad Institute Genome Sequencing Center for Infectious Disease"/>
            <person name="Wu L."/>
            <person name="Ma J."/>
        </authorList>
    </citation>
    <scope>NUCLEOTIDE SEQUENCE [LARGE SCALE GENOMIC DNA]</scope>
    <source>
        <strain evidence="3 4">CGMCC 1.12285</strain>
    </source>
</reference>